<evidence type="ECO:0000256" key="5">
    <source>
        <dbReference type="SAM" id="SignalP"/>
    </source>
</evidence>
<dbReference type="GO" id="GO:0030975">
    <property type="term" value="F:thiamine binding"/>
    <property type="evidence" value="ECO:0007669"/>
    <property type="project" value="InterPro"/>
</dbReference>
<evidence type="ECO:0000256" key="3">
    <source>
        <dbReference type="ARBA" id="ARBA00022729"/>
    </source>
</evidence>
<evidence type="ECO:0000313" key="6">
    <source>
        <dbReference type="EMBL" id="AEV30802.1"/>
    </source>
</evidence>
<dbReference type="STRING" id="158190.SpiGrapes_3054"/>
<name>G8QYF5_SPHPG</name>
<evidence type="ECO:0000256" key="1">
    <source>
        <dbReference type="ARBA" id="ARBA00004418"/>
    </source>
</evidence>
<dbReference type="Gene3D" id="3.40.190.10">
    <property type="entry name" value="Periplasmic binding protein-like II"/>
    <property type="match status" value="2"/>
</dbReference>
<dbReference type="GO" id="GO:0015888">
    <property type="term" value="P:thiamine transport"/>
    <property type="evidence" value="ECO:0007669"/>
    <property type="project" value="InterPro"/>
</dbReference>
<dbReference type="InterPro" id="IPR005948">
    <property type="entry name" value="ThiB-like"/>
</dbReference>
<keyword evidence="7" id="KW-1185">Reference proteome</keyword>
<evidence type="ECO:0000313" key="7">
    <source>
        <dbReference type="Proteomes" id="UP000005632"/>
    </source>
</evidence>
<dbReference type="KEGG" id="sgp:SpiGrapes_3054"/>
<comment type="subcellular location">
    <subcellularLocation>
        <location evidence="1">Periplasm</location>
    </subcellularLocation>
</comment>
<accession>G8QYF5</accession>
<dbReference type="Pfam" id="PF13343">
    <property type="entry name" value="SBP_bac_6"/>
    <property type="match status" value="1"/>
</dbReference>
<dbReference type="AlphaFoldDB" id="G8QYF5"/>
<organism evidence="6 7">
    <name type="scientific">Sphaerochaeta pleomorpha (strain ATCC BAA-1885 / DSM 22778 / Grapes)</name>
    <dbReference type="NCBI Taxonomy" id="158190"/>
    <lineage>
        <taxon>Bacteria</taxon>
        <taxon>Pseudomonadati</taxon>
        <taxon>Spirochaetota</taxon>
        <taxon>Spirochaetia</taxon>
        <taxon>Spirochaetales</taxon>
        <taxon>Sphaerochaetaceae</taxon>
        <taxon>Sphaerochaeta</taxon>
    </lineage>
</organism>
<keyword evidence="2" id="KW-0813">Transport</keyword>
<feature type="chain" id="PRO_5003515187" evidence="5">
    <location>
        <begin position="23"/>
        <end position="347"/>
    </location>
</feature>
<dbReference type="OrthoDB" id="9769319at2"/>
<proteinExistence type="predicted"/>
<dbReference type="SUPFAM" id="SSF53850">
    <property type="entry name" value="Periplasmic binding protein-like II"/>
    <property type="match status" value="1"/>
</dbReference>
<dbReference type="PANTHER" id="PTHR30006:SF3">
    <property type="entry name" value="THIAMINE-BINDING PERIPLASMIC PROTEIN"/>
    <property type="match status" value="1"/>
</dbReference>
<dbReference type="Proteomes" id="UP000005632">
    <property type="component" value="Chromosome"/>
</dbReference>
<dbReference type="PANTHER" id="PTHR30006">
    <property type="entry name" value="THIAMINE-BINDING PERIPLASMIC PROTEIN-RELATED"/>
    <property type="match status" value="1"/>
</dbReference>
<evidence type="ECO:0000256" key="2">
    <source>
        <dbReference type="ARBA" id="ARBA00022448"/>
    </source>
</evidence>
<evidence type="ECO:0000256" key="4">
    <source>
        <dbReference type="ARBA" id="ARBA00022764"/>
    </source>
</evidence>
<dbReference type="CDD" id="cd13545">
    <property type="entry name" value="PBP2_TbpA"/>
    <property type="match status" value="1"/>
</dbReference>
<dbReference type="eggNOG" id="COG4143">
    <property type="taxonomic scope" value="Bacteria"/>
</dbReference>
<reference evidence="6 7" key="1">
    <citation type="submission" date="2011-11" db="EMBL/GenBank/DDBJ databases">
        <title>Complete sequence of Spirochaeta sp. grapes.</title>
        <authorList>
            <consortium name="US DOE Joint Genome Institute"/>
            <person name="Lucas S."/>
            <person name="Han J."/>
            <person name="Lapidus A."/>
            <person name="Cheng J.-F."/>
            <person name="Goodwin L."/>
            <person name="Pitluck S."/>
            <person name="Peters L."/>
            <person name="Ovchinnikova G."/>
            <person name="Munk A.C."/>
            <person name="Detter J.C."/>
            <person name="Han C."/>
            <person name="Tapia R."/>
            <person name="Land M."/>
            <person name="Hauser L."/>
            <person name="Kyrpides N."/>
            <person name="Ivanova N."/>
            <person name="Pagani I."/>
            <person name="Ritalahtilisa K."/>
            <person name="Loeffler F."/>
            <person name="Woyke T."/>
        </authorList>
    </citation>
    <scope>NUCLEOTIDE SEQUENCE [LARGE SCALE GENOMIC DNA]</scope>
    <source>
        <strain evidence="7">ATCC BAA-1885 / DSM 22778 / Grapes</strain>
    </source>
</reference>
<keyword evidence="4" id="KW-0574">Periplasm</keyword>
<dbReference type="EMBL" id="CP003155">
    <property type="protein sequence ID" value="AEV30802.1"/>
    <property type="molecule type" value="Genomic_DNA"/>
</dbReference>
<dbReference type="HOGENOM" id="CLU_026974_6_1_12"/>
<dbReference type="NCBIfam" id="TIGR01254">
    <property type="entry name" value="sfuA"/>
    <property type="match status" value="1"/>
</dbReference>
<dbReference type="GO" id="GO:0030976">
    <property type="term" value="F:thiamine pyrophosphate binding"/>
    <property type="evidence" value="ECO:0007669"/>
    <property type="project" value="TreeGrafter"/>
</dbReference>
<sequence length="347" mass="38200">MNKHHFVCAVLAISLLPVFLFAQGAKETPSFQAEREITVYAYDAFCGDWGPGPTIVPEFEAKTGIKVNLVSAGDAIEMLTKAKSEMGNPVADVIVGISNDMASKAFASNLFESYDSPVLATIPSFLQFDASKRLLPFDYGNFSFIVDTEKMAKEDIPTSLSQLTDPKYKDKVLLIDPRTSSAGLGLLLWTIEVYGEDGYLSWWKAMKDNALTIAEGWSSAYGLFTEGEAPLVLSYTTSPVYHVTYENTTRYQTVLFSEGHSTTIEGVGLVASSKNKADAKLFIDFLLSDAQLEIANANSMYPVNSSIVLPKAFDWAPKPEKNLSIGSQAIEKNLDRWLTEWTQVMSK</sequence>
<dbReference type="RefSeq" id="WP_014271641.1">
    <property type="nucleotide sequence ID" value="NC_016633.1"/>
</dbReference>
<keyword evidence="3 5" id="KW-0732">Signal</keyword>
<gene>
    <name evidence="6" type="ordered locus">SpiGrapes_3054</name>
</gene>
<feature type="signal peptide" evidence="5">
    <location>
        <begin position="1"/>
        <end position="22"/>
    </location>
</feature>
<dbReference type="GO" id="GO:0030288">
    <property type="term" value="C:outer membrane-bounded periplasmic space"/>
    <property type="evidence" value="ECO:0007669"/>
    <property type="project" value="TreeGrafter"/>
</dbReference>
<protein>
    <submittedName>
        <fullName evidence="6">ABC transporter periplasmic binding protein, thiB subfamily</fullName>
    </submittedName>
</protein>